<evidence type="ECO:0000313" key="3">
    <source>
        <dbReference type="EMBL" id="CAL4786194.1"/>
    </source>
</evidence>
<gene>
    <name evidence="2" type="ORF">C1SCF055_LOCUS25145</name>
</gene>
<reference evidence="3 4" key="2">
    <citation type="submission" date="2024-05" db="EMBL/GenBank/DDBJ databases">
        <authorList>
            <person name="Chen Y."/>
            <person name="Shah S."/>
            <person name="Dougan E. K."/>
            <person name="Thang M."/>
            <person name="Chan C."/>
        </authorList>
    </citation>
    <scope>NUCLEOTIDE SEQUENCE [LARGE SCALE GENOMIC DNA]</scope>
</reference>
<feature type="compositionally biased region" description="Low complexity" evidence="1">
    <location>
        <begin position="1824"/>
        <end position="1834"/>
    </location>
</feature>
<accession>A0A9P1CUM7</accession>
<proteinExistence type="predicted"/>
<dbReference type="Proteomes" id="UP001152797">
    <property type="component" value="Unassembled WGS sequence"/>
</dbReference>
<name>A0A9P1CUM7_9DINO</name>
<dbReference type="Gene3D" id="3.40.50.150">
    <property type="entry name" value="Vaccinia Virus protein VP39"/>
    <property type="match status" value="1"/>
</dbReference>
<reference evidence="2" key="1">
    <citation type="submission" date="2022-10" db="EMBL/GenBank/DDBJ databases">
        <authorList>
            <person name="Chen Y."/>
            <person name="Dougan E. K."/>
            <person name="Chan C."/>
            <person name="Rhodes N."/>
            <person name="Thang M."/>
        </authorList>
    </citation>
    <scope>NUCLEOTIDE SEQUENCE</scope>
</reference>
<evidence type="ECO:0000313" key="2">
    <source>
        <dbReference type="EMBL" id="CAI3998882.1"/>
    </source>
</evidence>
<feature type="compositionally biased region" description="Basic and acidic residues" evidence="1">
    <location>
        <begin position="186"/>
        <end position="195"/>
    </location>
</feature>
<feature type="compositionally biased region" description="Low complexity" evidence="1">
    <location>
        <begin position="1781"/>
        <end position="1814"/>
    </location>
</feature>
<keyword evidence="4" id="KW-1185">Reference proteome</keyword>
<evidence type="ECO:0000313" key="4">
    <source>
        <dbReference type="Proteomes" id="UP001152797"/>
    </source>
</evidence>
<dbReference type="EMBL" id="CAMXCT010002557">
    <property type="protein sequence ID" value="CAI3998882.1"/>
    <property type="molecule type" value="Genomic_DNA"/>
</dbReference>
<feature type="compositionally biased region" description="Polar residues" evidence="1">
    <location>
        <begin position="800"/>
        <end position="820"/>
    </location>
</feature>
<feature type="region of interest" description="Disordered" evidence="1">
    <location>
        <begin position="148"/>
        <end position="220"/>
    </location>
</feature>
<dbReference type="InterPro" id="IPR029063">
    <property type="entry name" value="SAM-dependent_MTases_sf"/>
</dbReference>
<protein>
    <submittedName>
        <fullName evidence="3">Copia protein</fullName>
    </submittedName>
</protein>
<organism evidence="2">
    <name type="scientific">Cladocopium goreaui</name>
    <dbReference type="NCBI Taxonomy" id="2562237"/>
    <lineage>
        <taxon>Eukaryota</taxon>
        <taxon>Sar</taxon>
        <taxon>Alveolata</taxon>
        <taxon>Dinophyceae</taxon>
        <taxon>Suessiales</taxon>
        <taxon>Symbiodiniaceae</taxon>
        <taxon>Cladocopium</taxon>
    </lineage>
</organism>
<dbReference type="EMBL" id="CAMXCT020002557">
    <property type="protein sequence ID" value="CAL1152257.1"/>
    <property type="molecule type" value="Genomic_DNA"/>
</dbReference>
<feature type="region of interest" description="Disordered" evidence="1">
    <location>
        <begin position="1758"/>
        <end position="1834"/>
    </location>
</feature>
<feature type="compositionally biased region" description="Basic and acidic residues" evidence="1">
    <location>
        <begin position="1758"/>
        <end position="1780"/>
    </location>
</feature>
<sequence length="2722" mass="302481">MAEKQKRIEKTREGVPIWDGDAGTYQEFEESALLWEQSIAMHKRYLCGPRLLTELTGTARRFTVGKHPEWLSFNGGVQRLLTYLRSNLGLPQMPELTDHLSRYFRQSRRKKGETMNEYVTRKSELYARARQGLHRVMSHYEKKKPAWEKSYGGYSRPGSTDPWANYRRTPSLAGSQNLSAEEIQDDREALARPDDQAEATEDATEERSSTGPGPSGDSWSYPDWWSNDWWSTSWTPSENADWNVEAPELLPEYVQGWYLLFDSGLDTNERNMIVAALKGDFTMTRVAQELRSQWTDEDLRRRDAANRHSSWWVDENEEAESEDYDTAWVAQAHRNFNDEGLALLGEAEDVAQEALAMMERGRRTLKEARQKQHQVRMSRKYYRTNFKPSGSTSAVASGTDQKCFRCGGPHKTSSCPKAMATTTASSAEEQAAPFICFAQDQITKDHEIVEPYVPDDHEVNYLDAGFSDACPEAFFDVADTNSIGPISTQMAVEQGKAVVDGGATKTLGSVVALEKIIALNKYKHGTSRLADLDLENKPTFGFGNSSKNQCVSTASLEVQADGKPGQVQVHALDAGAGPVLFSIESLRALGAIIDFSEDMVVFRKINPSKIIKMERSATGHQLLPMTQDWYSDARSTAQPELVEELLMTFGETAPKQWSIMEIESRLLELKEANGMVTQKGKVRPPMRHAMIELNKASKKKSDLVDYVNNKLMVKTRGTETIQELQRLGTKKIYQTTAASPEDPVGFGEHCSLQYHELLAQHPQYASWVVKTATEGECDYRLARLANWLQSPEAQHPMPTYKQTSSGYKNTSTPASGSNGKTENMMMQMMQMMHALKEDVDNLKAERPHKKVEASSVSEMTESSPGSFVPIPQLISNAFEALLSHQRIELLEVACSADSVLSRTMQQKKGDEGAVGICEQAIQGTKTLMNKIAEDDPEVTAAEALAEATRTFNSRELIRGYSPIQHALGRAPDATGRLFPCGPSECPELLVENASGEMDRQLQRMQSAEKAFLEWTASQRLQKAKNSKPRDVTNYEPGDLVYVWRKQVSGQAAIKGGSFVGPARILAVEQHRSPDGTHKQGSSIWCVRGRRLLKCSPEQLRRASEREVLLEELHAKQYDDWDFDRVAQQLGGNEFLDVSTEVPSYAEWLRAQDPVQEWQPMRRCARKRGPMVDEMSGMGPAPPTSRPTGRSRSPTSRPTPSTSSGAPVSQRPRMSAQQGMAAAPPWWNQSSIQEVFAVTECTFWMDETAAVAVEVPMPDTRAGSERALRDLPSYFASSLKKRSAVEVCERHLSEEERQQFRSAKAVEVSNFIAAKAFEALPEKLRPAREQAVKMRWILTWKQKEDGSRKAKARAVLLGYQDPCYEQRATTSPTTTRQTRQLQMQLAASYRHKMRKGDVTGAFLQSRPYPDDLFCIPCPEICEKMGLPAESITKVKKACYGLVDESEKTQLRALLGGVSWHAQQVAPHFSAEVGLLLSEVNKSTIETIYKANRICRSPGAAEAAAANNGEDLLFFARFQLAEMMGAQVNVRDINSVVNQISGCLVTDSRNVYDKLETEVLSVKGAEKRTDLELLSLKSAQIRNAAEIRWVHSEAQLSNGLTKSNEHKQLHLFYRMGHKWRIVEDEERAAAMKKSIASVSPRSRQEAASAISDFCQKYPAARVRPNSQELDKLWAKIHELKPIALTSAFYDELSFTNGDTSWQPRLRVLYAMEYLYKKHPTGKEVAMSVMGQAKGIIQHLTEVQQCAEKATEVMKLITGRVKEKQDDGAKADEEEAAKKEKPIAKPAKAAPAPDLLDMSDPPAAAAAPAATPAPSLSDVDLLGGPPQGSSLPQDLDLLSPAPAAPAAAAPLSLGAGAIPFTASASLPGSTSLLLGMPSSGPKAATLPLFPPSSGASSAYGGGLGQPMGPMAPMAPMTAAKAPYIPSVLETTPKQKDPFSFVSDLTGIGDTATAPGPWESSWDQVLKASVSTFQEVVKLYEDALAFNELQEGSLFIRAHLPTLYHYALRGTGVAELGVAQGWSSIAFARAALESKERYRYRMYDIVRAPGVQKILPFLVNCSRVDVHFREGDVLNQSFLQELGAEDGPFPPHDLLFIDTSHTREQLAQELEAFSRYTKRYIILHDTETFGKRDELVHDEGTSISYQRKRKLLEEQLVFHLQQLMHEQAVSSLEDLSLHLVDQASQKAEQDLAQWAGLQNALSFWLQGPAKGEWEILEHSLTDNGLTVLGRTSNGHGHGAVVSASNATELCRERLWRLRQRAAKLLTWSPRFPRDTAHAAILERRRAEDMAQHLRSAKSSCPGNWEVTAAMQLLRWHMSSGSGVLNGTRSALGAVQRQSAELFFAALAGYQDGPGSQWIKLLEESISLWPYRLEGWFQLARALTARATQGTQGTQGTHHWSRAAHAWRRSLVLCGRNRWVAAVALDGLRLLGHEAEARTNLQRLTGLLADDRSPEKLWEAADRPSPVMLIERPDAEKWRSSNFFSHDVQRAKRLVEVQLPIIHKDLQLLKSDLCDVNSSSCEILEYSACHFSSSCKLVPGICSILQELETQGLRILGSSMMEASQLSSRVPTEFPGRLRLCCSLDPATVESSEACFWLEPSASKIWPSERVKFFLVDFIDPKYFFEESQLEISGEPFQSLLWLQAVLARLGDGFGERSFPGSSSLLDVPKPARFSGQKSWGLPWIHFAASLDTIRKDLCAVKGLAIQLSMALQSEDYGKAKILLGMT</sequence>
<feature type="compositionally biased region" description="Low complexity" evidence="1">
    <location>
        <begin position="1185"/>
        <end position="1206"/>
    </location>
</feature>
<evidence type="ECO:0000256" key="1">
    <source>
        <dbReference type="SAM" id="MobiDB-lite"/>
    </source>
</evidence>
<feature type="region of interest" description="Disordered" evidence="1">
    <location>
        <begin position="1168"/>
        <end position="1222"/>
    </location>
</feature>
<comment type="caution">
    <text evidence="2">The sequence shown here is derived from an EMBL/GenBank/DDBJ whole genome shotgun (WGS) entry which is preliminary data.</text>
</comment>
<dbReference type="OrthoDB" id="415236at2759"/>
<feature type="region of interest" description="Disordered" evidence="1">
    <location>
        <begin position="793"/>
        <end position="820"/>
    </location>
</feature>
<dbReference type="EMBL" id="CAMXCT030002557">
    <property type="protein sequence ID" value="CAL4786194.1"/>
    <property type="molecule type" value="Genomic_DNA"/>
</dbReference>